<dbReference type="PROSITE" id="PS50088">
    <property type="entry name" value="ANK_REPEAT"/>
    <property type="match status" value="7"/>
</dbReference>
<dbReference type="Proteomes" id="UP000039046">
    <property type="component" value="Unassembled WGS sequence"/>
</dbReference>
<evidence type="ECO:0000256" key="1">
    <source>
        <dbReference type="ARBA" id="ARBA00022737"/>
    </source>
</evidence>
<keyword evidence="1" id="KW-0677">Repeat</keyword>
<accession>A0A0A1T837</accession>
<evidence type="ECO:0000256" key="3">
    <source>
        <dbReference type="PROSITE-ProRule" id="PRU00023"/>
    </source>
</evidence>
<dbReference type="InterPro" id="IPR002110">
    <property type="entry name" value="Ankyrin_rpt"/>
</dbReference>
<protein>
    <recommendedName>
        <fullName evidence="4">F-box domain-containing protein</fullName>
    </recommendedName>
</protein>
<evidence type="ECO:0000259" key="4">
    <source>
        <dbReference type="PROSITE" id="PS50181"/>
    </source>
</evidence>
<feature type="repeat" description="ANK" evidence="3">
    <location>
        <begin position="424"/>
        <end position="457"/>
    </location>
</feature>
<feature type="repeat" description="ANK" evidence="3">
    <location>
        <begin position="624"/>
        <end position="656"/>
    </location>
</feature>
<feature type="repeat" description="ANK" evidence="3">
    <location>
        <begin position="458"/>
        <end position="490"/>
    </location>
</feature>
<dbReference type="PANTHER" id="PTHR24166:SF48">
    <property type="entry name" value="PROTEIN VAPYRIN"/>
    <property type="match status" value="1"/>
</dbReference>
<feature type="repeat" description="ANK" evidence="3">
    <location>
        <begin position="524"/>
        <end position="556"/>
    </location>
</feature>
<evidence type="ECO:0000313" key="6">
    <source>
        <dbReference type="Proteomes" id="UP000039046"/>
    </source>
</evidence>
<proteinExistence type="predicted"/>
<sequence>MACQTAPDAFAQLPHEVLCMIVDHLNSASLNALIQTCRYQFESFHATLYRNSIDRKGFSPSLLYAVLTGAPTTAQHALDAGVNPGIVYTSLQINRSWKRLLKDQRQLLCRLQTPLIIATTLGYREVVDVLLQKSESYMPGVSLVELGGCSPAYYTMLQAVRYGRLTILKDLIRLPVFNLDETDEGGTNLLNAICCPFDGIREMDNKDIVEFLLENLTEPDRVGAQDQTALDAAVITGLIPTVRLLVDSGKFKLNRQNVRGRTAFYLAVEFGNEECITLLLNRPDIDPNIPDRDGHSPIVQALQHNRTAVAELLMASAKVQFQAAELFAIACMNRQDKIARRLLSSSEISKAPDETGKTWLHIAAEKNSPTGMTDLLKRKDMPLNARCADGMTAIAYSVSTRSVAATNRLLKNKPPADVTIANNMGWTPLHFACRETQAPPLIEKLLSCSASVNAATVDGLTPLHVACEKGSLKVVQVLLEAGADAVAEAKDGRTPLHVACAFRFEQIVNLLCKYVPKNHRSLRQGRTPLHVACEVGHTEISKHLLQLGADACLRDPTTGKTPLTTACKGGYPIIVDELIKRKANPNEIDDSGLSLLHKSCTRSHPMTATKLIKRGADLHAKTPDGLSPLHLACMVGAPMILRSMLKHGADVNVIGPDGLTPLLVAAGPVQAEYPEMNIEILVKAGAELEVVGPDGKRPLQLASEEGRVAKIKALVLAGADPLATVQDKPCQRNTPLQAMCYFTAFPETFEEMLEHCKRPVKEAFPSGWSALHDAAAACNSHAVKLLLEHGLEPQALTEVEVVKLLIKYNANVNHKADTGRTVLWEAICNNADQEVQQVLRNHGAIS</sequence>
<dbReference type="STRING" id="1531966.A0A0A1T837"/>
<evidence type="ECO:0000256" key="2">
    <source>
        <dbReference type="ARBA" id="ARBA00023043"/>
    </source>
</evidence>
<dbReference type="InterPro" id="IPR001810">
    <property type="entry name" value="F-box_dom"/>
</dbReference>
<dbReference type="SUPFAM" id="SSF48403">
    <property type="entry name" value="Ankyrin repeat"/>
    <property type="match status" value="2"/>
</dbReference>
<dbReference type="PROSITE" id="PS50297">
    <property type="entry name" value="ANK_REP_REGION"/>
    <property type="match status" value="6"/>
</dbReference>
<dbReference type="PROSITE" id="PS50181">
    <property type="entry name" value="FBOX"/>
    <property type="match status" value="1"/>
</dbReference>
<reference evidence="5 6" key="1">
    <citation type="journal article" date="2015" name="Genome Announc.">
        <title>Draft Genome Sequence and Gene Annotation of the Entomopathogenic Fungus Verticillium hemipterigenum.</title>
        <authorList>
            <person name="Horn F."/>
            <person name="Habel A."/>
            <person name="Scharf D.H."/>
            <person name="Dworschak J."/>
            <person name="Brakhage A.A."/>
            <person name="Guthke R."/>
            <person name="Hertweck C."/>
            <person name="Linde J."/>
        </authorList>
    </citation>
    <scope>NUCLEOTIDE SEQUENCE [LARGE SCALE GENOMIC DNA]</scope>
</reference>
<name>A0A0A1T837_9HYPO</name>
<dbReference type="PANTHER" id="PTHR24166">
    <property type="entry name" value="ROLLING PEBBLES, ISOFORM B"/>
    <property type="match status" value="1"/>
</dbReference>
<dbReference type="OrthoDB" id="5839090at2759"/>
<dbReference type="Pfam" id="PF00023">
    <property type="entry name" value="Ank"/>
    <property type="match status" value="1"/>
</dbReference>
<dbReference type="Pfam" id="PF12796">
    <property type="entry name" value="Ank_2"/>
    <property type="match status" value="4"/>
</dbReference>
<dbReference type="EMBL" id="CDHN01000005">
    <property type="protein sequence ID" value="CEJ93251.1"/>
    <property type="molecule type" value="Genomic_DNA"/>
</dbReference>
<dbReference type="PRINTS" id="PR01415">
    <property type="entry name" value="ANKYRIN"/>
</dbReference>
<dbReference type="SMART" id="SM00248">
    <property type="entry name" value="ANK"/>
    <property type="match status" value="19"/>
</dbReference>
<gene>
    <name evidence="5" type="ORF">VHEMI08857</name>
</gene>
<keyword evidence="2 3" id="KW-0040">ANK repeat</keyword>
<dbReference type="Pfam" id="PF13857">
    <property type="entry name" value="Ank_5"/>
    <property type="match status" value="1"/>
</dbReference>
<dbReference type="InterPro" id="IPR050889">
    <property type="entry name" value="Dendritic_Spine_Reg/Scaffold"/>
</dbReference>
<keyword evidence="6" id="KW-1185">Reference proteome</keyword>
<dbReference type="HOGENOM" id="CLU_334001_0_0_1"/>
<dbReference type="Gene3D" id="1.25.40.20">
    <property type="entry name" value="Ankyrin repeat-containing domain"/>
    <property type="match status" value="4"/>
</dbReference>
<feature type="repeat" description="ANK" evidence="3">
    <location>
        <begin position="694"/>
        <end position="720"/>
    </location>
</feature>
<dbReference type="AlphaFoldDB" id="A0A0A1T837"/>
<evidence type="ECO:0000313" key="5">
    <source>
        <dbReference type="EMBL" id="CEJ93251.1"/>
    </source>
</evidence>
<organism evidence="5 6">
    <name type="scientific">[Torrubiella] hemipterigena</name>
    <dbReference type="NCBI Taxonomy" id="1531966"/>
    <lineage>
        <taxon>Eukaryota</taxon>
        <taxon>Fungi</taxon>
        <taxon>Dikarya</taxon>
        <taxon>Ascomycota</taxon>
        <taxon>Pezizomycotina</taxon>
        <taxon>Sordariomycetes</taxon>
        <taxon>Hypocreomycetidae</taxon>
        <taxon>Hypocreales</taxon>
        <taxon>Clavicipitaceae</taxon>
        <taxon>Clavicipitaceae incertae sedis</taxon>
        <taxon>'Torrubiella' clade</taxon>
    </lineage>
</organism>
<feature type="repeat" description="ANK" evidence="3">
    <location>
        <begin position="766"/>
        <end position="798"/>
    </location>
</feature>
<dbReference type="InterPro" id="IPR036770">
    <property type="entry name" value="Ankyrin_rpt-contain_sf"/>
</dbReference>
<feature type="domain" description="F-box" evidence="4">
    <location>
        <begin position="7"/>
        <end position="52"/>
    </location>
</feature>
<feature type="repeat" description="ANK" evidence="3">
    <location>
        <begin position="558"/>
        <end position="590"/>
    </location>
</feature>